<dbReference type="RefSeq" id="WP_261337839.1">
    <property type="nucleotide sequence ID" value="NZ_CP042910.1"/>
</dbReference>
<evidence type="ECO:0000313" key="2">
    <source>
        <dbReference type="Proteomes" id="UP000322887"/>
    </source>
</evidence>
<dbReference type="EMBL" id="CP042910">
    <property type="protein sequence ID" value="QEG17559.1"/>
    <property type="molecule type" value="Genomic_DNA"/>
</dbReference>
<keyword evidence="2" id="KW-1185">Reference proteome</keyword>
<reference evidence="1 2" key="1">
    <citation type="submission" date="2019-08" db="EMBL/GenBank/DDBJ databases">
        <title>Deep-cultivation of Planctomycetes and their phenomic and genomic characterization uncovers novel biology.</title>
        <authorList>
            <person name="Wiegand S."/>
            <person name="Jogler M."/>
            <person name="Boedeker C."/>
            <person name="Pinto D."/>
            <person name="Vollmers J."/>
            <person name="Rivas-Marin E."/>
            <person name="Kohn T."/>
            <person name="Peeters S.H."/>
            <person name="Heuer A."/>
            <person name="Rast P."/>
            <person name="Oberbeckmann S."/>
            <person name="Bunk B."/>
            <person name="Jeske O."/>
            <person name="Meyerdierks A."/>
            <person name="Storesund J.E."/>
            <person name="Kallscheuer N."/>
            <person name="Luecker S."/>
            <person name="Lage O.M."/>
            <person name="Pohl T."/>
            <person name="Merkel B.J."/>
            <person name="Hornburger P."/>
            <person name="Mueller R.-W."/>
            <person name="Bruemmer F."/>
            <person name="Labrenz M."/>
            <person name="Spormann A.M."/>
            <person name="Op den Camp H."/>
            <person name="Overmann J."/>
            <person name="Amann R."/>
            <person name="Jetten M.S.M."/>
            <person name="Mascher T."/>
            <person name="Medema M.H."/>
            <person name="Devos D.P."/>
            <person name="Kaster A.-K."/>
            <person name="Ovreas L."/>
            <person name="Rohde M."/>
            <person name="Galperin M.Y."/>
            <person name="Jogler C."/>
        </authorList>
    </citation>
    <scope>NUCLEOTIDE SEQUENCE [LARGE SCALE GENOMIC DNA]</scope>
    <source>
        <strain evidence="1 2">DSM 8797</strain>
    </source>
</reference>
<protein>
    <submittedName>
        <fullName evidence="1">Uncharacterized protein</fullName>
    </submittedName>
</protein>
<organism evidence="1 2">
    <name type="scientific">Gimesia maris</name>
    <dbReference type="NCBI Taxonomy" id="122"/>
    <lineage>
        <taxon>Bacteria</taxon>
        <taxon>Pseudomonadati</taxon>
        <taxon>Planctomycetota</taxon>
        <taxon>Planctomycetia</taxon>
        <taxon>Planctomycetales</taxon>
        <taxon>Planctomycetaceae</taxon>
        <taxon>Gimesia</taxon>
    </lineage>
</organism>
<sequence length="43" mass="5069">MEKTDLSQDPEQAQRVKQMQQELDAWMRSVIRSINGKDYQASK</sequence>
<accession>A0ABX5YP85</accession>
<proteinExistence type="predicted"/>
<evidence type="ECO:0000313" key="1">
    <source>
        <dbReference type="EMBL" id="QEG17559.1"/>
    </source>
</evidence>
<dbReference type="Proteomes" id="UP000322887">
    <property type="component" value="Chromosome"/>
</dbReference>
<gene>
    <name evidence="1" type="ORF">GmarT_34410</name>
</gene>
<name>A0ABX5YP85_9PLAN</name>
<dbReference type="GeneID" id="98650573"/>